<sequence>MLSKWTGFLKTADLFPTPVSLTFKGETTFKTKVGGVFSIALVILFIVGFILELIDVAKRERMETTRNEIFFDLLTTNNTYNLYEGGFDIAFATSNFWNLTIEQEKKFIQWDIAEVRYSRDYDNNVINEFRTSIDVVECNSSHFRLPDETENFFEQNKGYRCLKKRDNLLKGNWFNLEYYTLEIKANYCVGTVKNCTSSNSADCTCHSLSEIEGNVTGSILSFVHSHSFLDFDDIKTPIKRKFEDRRFRLTYGELIDYGLHIVKSEYTLYDNPIWSSQVTKQGEFYSLDQISQTSDPRLHITPIFIELKMSSKVNNLERRVYSIYDALGNLGGFIGIFQIIFAFMAGYFGSKIYYHELMNHIMEVSNSTEAKKPKFGSQRELQPDKVNDCSPSPISTNDHANISIPDNPYLPEQDKAPPKQEVEKSPYDKERYSSKFLCADILFLPLLSRIFSCCVKWQRRRKLNIYMSEKEAVNKKLDVERILKSIEKTQKEIKRPKIFAQEGIYKNPMPQEESKVRQNSARIIELSERSYEIASGIPPPLTSRMPYRLDFSKAQNRLSNSYVLPQNDPSFE</sequence>
<keyword evidence="2" id="KW-0472">Membrane</keyword>
<evidence type="ECO:0000256" key="2">
    <source>
        <dbReference type="SAM" id="Phobius"/>
    </source>
</evidence>
<dbReference type="GO" id="GO:0005634">
    <property type="term" value="C:nucleus"/>
    <property type="evidence" value="ECO:0007669"/>
    <property type="project" value="TreeGrafter"/>
</dbReference>
<dbReference type="EMBL" id="CAMPGE010029511">
    <property type="protein sequence ID" value="CAI2386991.1"/>
    <property type="molecule type" value="Genomic_DNA"/>
</dbReference>
<keyword evidence="2" id="KW-0812">Transmembrane</keyword>
<evidence type="ECO:0000313" key="4">
    <source>
        <dbReference type="Proteomes" id="UP001295684"/>
    </source>
</evidence>
<dbReference type="PANTHER" id="PTHR31398">
    <property type="entry name" value="MEIOTIC NUCLEAR DIVISION PROTEIN 1 HOMOLOG"/>
    <property type="match status" value="1"/>
</dbReference>
<organism evidence="3 4">
    <name type="scientific">Euplotes crassus</name>
    <dbReference type="NCBI Taxonomy" id="5936"/>
    <lineage>
        <taxon>Eukaryota</taxon>
        <taxon>Sar</taxon>
        <taxon>Alveolata</taxon>
        <taxon>Ciliophora</taxon>
        <taxon>Intramacronucleata</taxon>
        <taxon>Spirotrichea</taxon>
        <taxon>Hypotrichia</taxon>
        <taxon>Euplotida</taxon>
        <taxon>Euplotidae</taxon>
        <taxon>Moneuplotes</taxon>
    </lineage>
</organism>
<evidence type="ECO:0000256" key="1">
    <source>
        <dbReference type="SAM" id="MobiDB-lite"/>
    </source>
</evidence>
<feature type="transmembrane region" description="Helical" evidence="2">
    <location>
        <begin position="33"/>
        <end position="54"/>
    </location>
</feature>
<dbReference type="AlphaFoldDB" id="A0AAD2DC17"/>
<feature type="compositionally biased region" description="Basic and acidic residues" evidence="1">
    <location>
        <begin position="412"/>
        <end position="427"/>
    </location>
</feature>
<keyword evidence="4" id="KW-1185">Reference proteome</keyword>
<proteinExistence type="predicted"/>
<dbReference type="Proteomes" id="UP001295684">
    <property type="component" value="Unassembled WGS sequence"/>
</dbReference>
<feature type="region of interest" description="Disordered" evidence="1">
    <location>
        <begin position="372"/>
        <end position="427"/>
    </location>
</feature>
<evidence type="ECO:0000313" key="3">
    <source>
        <dbReference type="EMBL" id="CAI2386991.1"/>
    </source>
</evidence>
<dbReference type="GO" id="GO:0007131">
    <property type="term" value="P:reciprocal meiotic recombination"/>
    <property type="evidence" value="ECO:0007669"/>
    <property type="project" value="TreeGrafter"/>
</dbReference>
<feature type="transmembrane region" description="Helical" evidence="2">
    <location>
        <begin position="326"/>
        <end position="348"/>
    </location>
</feature>
<reference evidence="3" key="1">
    <citation type="submission" date="2023-07" db="EMBL/GenBank/DDBJ databases">
        <authorList>
            <consortium name="AG Swart"/>
            <person name="Singh M."/>
            <person name="Singh A."/>
            <person name="Seah K."/>
            <person name="Emmerich C."/>
        </authorList>
    </citation>
    <scope>NUCLEOTIDE SEQUENCE</scope>
    <source>
        <strain evidence="3">DP1</strain>
    </source>
</reference>
<gene>
    <name evidence="3" type="ORF">ECRASSUSDP1_LOCUS28617</name>
</gene>
<accession>A0AAD2DC17</accession>
<protein>
    <submittedName>
        <fullName evidence="3">Uncharacterized protein</fullName>
    </submittedName>
</protein>
<keyword evidence="2" id="KW-1133">Transmembrane helix</keyword>
<feature type="compositionally biased region" description="Polar residues" evidence="1">
    <location>
        <begin position="389"/>
        <end position="400"/>
    </location>
</feature>
<comment type="caution">
    <text evidence="3">The sequence shown here is derived from an EMBL/GenBank/DDBJ whole genome shotgun (WGS) entry which is preliminary data.</text>
</comment>
<dbReference type="PANTHER" id="PTHR31398:SF0">
    <property type="entry name" value="MEIOTIC NUCLEAR DIVISION PROTEIN 1 HOMOLOG"/>
    <property type="match status" value="1"/>
</dbReference>
<name>A0AAD2DC17_EUPCR</name>